<comment type="caution">
    <text evidence="2">The sequence shown here is derived from an EMBL/GenBank/DDBJ whole genome shotgun (WGS) entry which is preliminary data.</text>
</comment>
<feature type="compositionally biased region" description="Polar residues" evidence="1">
    <location>
        <begin position="109"/>
        <end position="120"/>
    </location>
</feature>
<keyword evidence="3" id="KW-1185">Reference proteome</keyword>
<feature type="region of interest" description="Disordered" evidence="1">
    <location>
        <begin position="109"/>
        <end position="129"/>
    </location>
</feature>
<protein>
    <submittedName>
        <fullName evidence="2">Uncharacterized protein</fullName>
    </submittedName>
</protein>
<feature type="compositionally biased region" description="Polar residues" evidence="1">
    <location>
        <begin position="1"/>
        <end position="12"/>
    </location>
</feature>
<name>A0ABV3NYD9_9ENTR</name>
<dbReference type="RefSeq" id="WP_367596546.1">
    <property type="nucleotide sequence ID" value="NZ_JBFMVT010000002.1"/>
</dbReference>
<reference evidence="2 3" key="1">
    <citation type="submission" date="2024-07" db="EMBL/GenBank/DDBJ databases">
        <authorList>
            <person name="Wang L."/>
        </authorList>
    </citation>
    <scope>NUCLEOTIDE SEQUENCE [LARGE SCALE GENOMIC DNA]</scope>
    <source>
        <strain evidence="2 3">WL359</strain>
    </source>
</reference>
<evidence type="ECO:0000256" key="1">
    <source>
        <dbReference type="SAM" id="MobiDB-lite"/>
    </source>
</evidence>
<sequence>MPNKFGSKSNGKSVFYSPSPSSVTPIPVTSTSLQAPATQNQLFILGRNSPVDYFLIQVSSTPKFRPTVHGRFLFAILEKEPENIYCGQPYDLLNRLMEGKQRNISRYNSETLTQSYQSQRRGSDPGLGTNGHSSHPFHAFLCNNRVEIEGHTSITKWKPVLFAGDMTFNNGVLTSWTNNSGHYRPSAQLRRCNLSAKIRKMLPDHLFQECIFSDSTANGLSGSFLSRHLSDFSS</sequence>
<accession>A0ABV3NYD9</accession>
<evidence type="ECO:0000313" key="2">
    <source>
        <dbReference type="EMBL" id="MEW7314518.1"/>
    </source>
</evidence>
<dbReference type="EMBL" id="JBFMVT010000002">
    <property type="protein sequence ID" value="MEW7314518.1"/>
    <property type="molecule type" value="Genomic_DNA"/>
</dbReference>
<proteinExistence type="predicted"/>
<gene>
    <name evidence="2" type="ORF">AB1E22_17750</name>
</gene>
<dbReference type="Proteomes" id="UP001555342">
    <property type="component" value="Unassembled WGS sequence"/>
</dbReference>
<feature type="region of interest" description="Disordered" evidence="1">
    <location>
        <begin position="1"/>
        <end position="20"/>
    </location>
</feature>
<evidence type="ECO:0000313" key="3">
    <source>
        <dbReference type="Proteomes" id="UP001555342"/>
    </source>
</evidence>
<organism evidence="2 3">
    <name type="scientific">Buttiauxella gaviniae</name>
    <dbReference type="NCBI Taxonomy" id="82990"/>
    <lineage>
        <taxon>Bacteria</taxon>
        <taxon>Pseudomonadati</taxon>
        <taxon>Pseudomonadota</taxon>
        <taxon>Gammaproteobacteria</taxon>
        <taxon>Enterobacterales</taxon>
        <taxon>Enterobacteriaceae</taxon>
        <taxon>Buttiauxella</taxon>
    </lineage>
</organism>